<gene>
    <name evidence="1" type="ORF">CPT_Maja_022</name>
</gene>
<evidence type="ECO:0000313" key="1">
    <source>
        <dbReference type="EMBL" id="QOV06242.1"/>
    </source>
</evidence>
<keyword evidence="2" id="KW-1185">Reference proteome</keyword>
<name>A0A7S6TXB4_9CAUD</name>
<sequence>MIDISATGASITVAAIQSFPMGFNLTEFADDQDPLKFEDVEPTGFEFLYDGNPFFFDKSVLIRVSVAVIPGGEDDTNLRILLQSRKGSQSLIPLPDSTTMTISYPNNGRVILTNGSILSGPFADSVTQQGRKKGNVYTFGFGSFAGAQSAKQIIASIGQNLLSLL</sequence>
<dbReference type="InterPro" id="IPR054440">
    <property type="entry name" value="Gp32-like"/>
</dbReference>
<dbReference type="Proteomes" id="UP000593952">
    <property type="component" value="Segment"/>
</dbReference>
<dbReference type="Pfam" id="PF22764">
    <property type="entry name" value="E217_Gp32"/>
    <property type="match status" value="1"/>
</dbReference>
<accession>A0A7S6TXB4</accession>
<organism evidence="1 2">
    <name type="scientific">Burkholderia phage Maja</name>
    <dbReference type="NCBI Taxonomy" id="2767571"/>
    <lineage>
        <taxon>Viruses</taxon>
        <taxon>Duplodnaviria</taxon>
        <taxon>Heunggongvirae</taxon>
        <taxon>Uroviricota</taxon>
        <taxon>Caudoviricetes</taxon>
        <taxon>Lindbergviridae</taxon>
        <taxon>Gladiolivirus</taxon>
        <taxon>Gladiolivirus maja</taxon>
    </lineage>
</organism>
<evidence type="ECO:0000313" key="2">
    <source>
        <dbReference type="Proteomes" id="UP000593952"/>
    </source>
</evidence>
<protein>
    <submittedName>
        <fullName evidence="1">Uncharacterized protein</fullName>
    </submittedName>
</protein>
<proteinExistence type="predicted"/>
<reference evidence="1 2" key="1">
    <citation type="submission" date="2020-07" db="EMBL/GenBank/DDBJ databases">
        <title>Complete genome sequence of Burkholderia gladioli phage Maja.</title>
        <authorList>
            <person name="Yu Z."/>
            <person name="Yao G.W."/>
            <person name="Guadalupe Vizoso-Pinto M."/>
            <person name="Sun L."/>
            <person name="Le T."/>
            <person name="Gonzalez C."/>
            <person name="Young R."/>
            <person name="Liu M."/>
        </authorList>
    </citation>
    <scope>NUCLEOTIDE SEQUENCE [LARGE SCALE GENOMIC DNA]</scope>
</reference>
<dbReference type="EMBL" id="MT708549">
    <property type="protein sequence ID" value="QOV06242.1"/>
    <property type="molecule type" value="Genomic_DNA"/>
</dbReference>